<organism evidence="1">
    <name type="scientific">viral metagenome</name>
    <dbReference type="NCBI Taxonomy" id="1070528"/>
    <lineage>
        <taxon>unclassified sequences</taxon>
        <taxon>metagenomes</taxon>
        <taxon>organismal metagenomes</taxon>
    </lineage>
</organism>
<reference evidence="1" key="1">
    <citation type="submission" date="2020-03" db="EMBL/GenBank/DDBJ databases">
        <title>The deep terrestrial virosphere.</title>
        <authorList>
            <person name="Holmfeldt K."/>
            <person name="Nilsson E."/>
            <person name="Simone D."/>
            <person name="Lopez-Fernandez M."/>
            <person name="Wu X."/>
            <person name="de Brujin I."/>
            <person name="Lundin D."/>
            <person name="Andersson A."/>
            <person name="Bertilsson S."/>
            <person name="Dopson M."/>
        </authorList>
    </citation>
    <scope>NUCLEOTIDE SEQUENCE</scope>
    <source>
        <strain evidence="1">MM415B01957</strain>
    </source>
</reference>
<sequence>MTKSEMIVQLQSEVAISALSDSDFENACDDASRETSWSFPVSTDFKIFWMKERAKRALFFYLASQSAHKFKIKQISLNQRFDHYLKIIGYMDGQFKEIVEARPDEFGDVDVYKMFCTKVDSGFAYDGLGRDRTYDADQEVIFNPTD</sequence>
<evidence type="ECO:0000313" key="1">
    <source>
        <dbReference type="EMBL" id="QJA55949.1"/>
    </source>
</evidence>
<gene>
    <name evidence="1" type="ORF">MM415B01957_0002</name>
</gene>
<name>A0A6M3IET2_9ZZZZ</name>
<accession>A0A6M3IET2</accession>
<dbReference type="AlphaFoldDB" id="A0A6M3IET2"/>
<protein>
    <submittedName>
        <fullName evidence="1">Uncharacterized protein</fullName>
    </submittedName>
</protein>
<proteinExistence type="predicted"/>
<dbReference type="EMBL" id="MT141191">
    <property type="protein sequence ID" value="QJA55949.1"/>
    <property type="molecule type" value="Genomic_DNA"/>
</dbReference>